<keyword evidence="4" id="KW-0472">Membrane</keyword>
<dbReference type="PANTHER" id="PTHR12815">
    <property type="entry name" value="SORTING AND ASSEMBLY MACHINERY SAMM50 PROTEIN FAMILY MEMBER"/>
    <property type="match status" value="1"/>
</dbReference>
<comment type="subcellular location">
    <subcellularLocation>
        <location evidence="1">Membrane</location>
    </subcellularLocation>
</comment>
<dbReference type="GO" id="GO:0019867">
    <property type="term" value="C:outer membrane"/>
    <property type="evidence" value="ECO:0007669"/>
    <property type="project" value="InterPro"/>
</dbReference>
<keyword evidence="8" id="KW-1185">Reference proteome</keyword>
<dbReference type="Proteomes" id="UP000199138">
    <property type="component" value="Unassembled WGS sequence"/>
</dbReference>
<sequence>MKTLLAKITVIVIIVLFSSCNTVKRVPDGELLLTKNTLKENGEIIKNPDMASLYYQEPNSGILGYPLRLNIYNLAKPKSDSIYLSRLDSTLQKNTFAEKFLSRKQLVQWTKTKIGFQNWLRNTGEAPVIIDELQTKKTEDKLKAYLNSKGFFNSEVSSNVDTLENKEKRGKVSYTINRGKPYIIDSLSFEIASKDVDSIYKRFRRASFVKNGETYDLDNFQKERDRLTFIFRNSGIYNFQQNSIGFEILRDTVAANNDYKMPTTLIIDNLNERDSDTVNQTEYKVHKIEHVNIYADYSFSDNIYEMDSLRYNGYTIFYTGKLRYKPKTLTNAISTKEGAVYRDVDRTDTYRQISNLNVFKYPNIEYVYNDKDSTNTKLINNIYLTPRKRFSLGFDFDVSHSNIQDIGFTVGGSVISRNIFRGAETLEISGRSTIGSQQSAADNDRFFNISEVGADVKLSFPRIFFPLNTDKWITKNMVPSTVFSVGTSVQTNIGLDKRTLDGALTYKWQPNALKKMELGLIDIQYIKNVNIDNFFNVYQTTYSRLNDIAANYTVDESYVNDNGDLTIPSGADSFISDVLNNTISTSTDDRENVRSINERKERLTDNNLIVASNITYTINSRRGLLDNSFYQFRTKFELAGNLLSLLSGSANLEQTDDNNNLLFGVQYSQYAKAELDYIKYFQLARNNVLAFRGFFGMAVPYGNSNSIPFSRSYFAGGSNDNRGWQAYDLGPGSSGSVNDFNEANLKLAFNLEYRFPIAGSVKGALFADAGNIWNVFDNVEDENATFNDLESLRDIALATGLGFRYDFGFFVFRLDTGFKTYNPANELGNRWFKDFTFQDAVLNIGINYPF</sequence>
<name>A0A1I7G701_9FLAO</name>
<organism evidence="7 8">
    <name type="scientific">Pustulibacterium marinum</name>
    <dbReference type="NCBI Taxonomy" id="1224947"/>
    <lineage>
        <taxon>Bacteria</taxon>
        <taxon>Pseudomonadati</taxon>
        <taxon>Bacteroidota</taxon>
        <taxon>Flavobacteriia</taxon>
        <taxon>Flavobacteriales</taxon>
        <taxon>Flavobacteriaceae</taxon>
        <taxon>Pustulibacterium</taxon>
    </lineage>
</organism>
<dbReference type="STRING" id="1224947.SAMN05216480_103257"/>
<evidence type="ECO:0000256" key="5">
    <source>
        <dbReference type="ARBA" id="ARBA00023237"/>
    </source>
</evidence>
<dbReference type="Pfam" id="PF01103">
    <property type="entry name" value="Omp85"/>
    <property type="match status" value="1"/>
</dbReference>
<gene>
    <name evidence="7" type="ORF">SAMN05216480_103257</name>
</gene>
<dbReference type="InterPro" id="IPR000184">
    <property type="entry name" value="Bac_surfAg_D15"/>
</dbReference>
<dbReference type="EMBL" id="FPBK01000003">
    <property type="protein sequence ID" value="SFU44252.1"/>
    <property type="molecule type" value="Genomic_DNA"/>
</dbReference>
<evidence type="ECO:0000313" key="8">
    <source>
        <dbReference type="Proteomes" id="UP000199138"/>
    </source>
</evidence>
<evidence type="ECO:0000256" key="4">
    <source>
        <dbReference type="ARBA" id="ARBA00023136"/>
    </source>
</evidence>
<evidence type="ECO:0000313" key="7">
    <source>
        <dbReference type="EMBL" id="SFU44252.1"/>
    </source>
</evidence>
<dbReference type="InterPro" id="IPR039910">
    <property type="entry name" value="D15-like"/>
</dbReference>
<dbReference type="PANTHER" id="PTHR12815:SF47">
    <property type="entry name" value="TRANSLOCATION AND ASSEMBLY MODULE SUBUNIT TAMA"/>
    <property type="match status" value="1"/>
</dbReference>
<accession>A0A1I7G701</accession>
<dbReference type="Gene3D" id="2.40.160.50">
    <property type="entry name" value="membrane protein fhac: a member of the omp85/tpsb transporter family"/>
    <property type="match status" value="1"/>
</dbReference>
<evidence type="ECO:0000256" key="3">
    <source>
        <dbReference type="ARBA" id="ARBA00022729"/>
    </source>
</evidence>
<feature type="domain" description="Bacterial surface antigen (D15)" evidence="6">
    <location>
        <begin position="639"/>
        <end position="827"/>
    </location>
</feature>
<keyword evidence="2" id="KW-0812">Transmembrane</keyword>
<keyword evidence="5" id="KW-0998">Cell outer membrane</keyword>
<evidence type="ECO:0000256" key="1">
    <source>
        <dbReference type="ARBA" id="ARBA00004370"/>
    </source>
</evidence>
<dbReference type="OrthoDB" id="9814535at2"/>
<dbReference type="AlphaFoldDB" id="A0A1I7G701"/>
<proteinExistence type="predicted"/>
<keyword evidence="3" id="KW-0732">Signal</keyword>
<protein>
    <submittedName>
        <fullName evidence="7">Outer membrane protein assembly factor BamA</fullName>
    </submittedName>
</protein>
<reference evidence="7 8" key="1">
    <citation type="submission" date="2016-10" db="EMBL/GenBank/DDBJ databases">
        <authorList>
            <person name="de Groot N.N."/>
        </authorList>
    </citation>
    <scope>NUCLEOTIDE SEQUENCE [LARGE SCALE GENOMIC DNA]</scope>
    <source>
        <strain evidence="7 8">CGMCC 1.12333</strain>
    </source>
</reference>
<evidence type="ECO:0000256" key="2">
    <source>
        <dbReference type="ARBA" id="ARBA00022692"/>
    </source>
</evidence>
<dbReference type="PROSITE" id="PS51257">
    <property type="entry name" value="PROKAR_LIPOPROTEIN"/>
    <property type="match status" value="1"/>
</dbReference>
<evidence type="ECO:0000259" key="6">
    <source>
        <dbReference type="Pfam" id="PF01103"/>
    </source>
</evidence>